<proteinExistence type="predicted"/>
<protein>
    <submittedName>
        <fullName evidence="2">Uncharacterized protein</fullName>
    </submittedName>
</protein>
<gene>
    <name evidence="2" type="ORF">XA68_16618</name>
</gene>
<name>A0A2A9P5Y4_OPHUN</name>
<accession>A0A2A9P5Y4</accession>
<feature type="chain" id="PRO_5012089284" evidence="1">
    <location>
        <begin position="18"/>
        <end position="85"/>
    </location>
</feature>
<reference evidence="2 3" key="2">
    <citation type="journal article" date="2017" name="Sci. Rep.">
        <title>Ant-infecting Ophiocordyceps genomes reveal a high diversity of potential behavioral manipulation genes and a possible major role for enterotoxins.</title>
        <authorList>
            <person name="de Bekker C."/>
            <person name="Ohm R.A."/>
            <person name="Evans H.C."/>
            <person name="Brachmann A."/>
            <person name="Hughes D.P."/>
        </authorList>
    </citation>
    <scope>NUCLEOTIDE SEQUENCE [LARGE SCALE GENOMIC DNA]</scope>
    <source>
        <strain evidence="2 3">SC16a</strain>
    </source>
</reference>
<comment type="caution">
    <text evidence="2">The sequence shown here is derived from an EMBL/GenBank/DDBJ whole genome shotgun (WGS) entry which is preliminary data.</text>
</comment>
<feature type="signal peptide" evidence="1">
    <location>
        <begin position="1"/>
        <end position="17"/>
    </location>
</feature>
<reference evidence="2 3" key="1">
    <citation type="journal article" date="2015" name="BMC Genomics">
        <title>Gene expression during zombie ant biting behavior reflects the complexity underlying fungal parasitic behavioral manipulation.</title>
        <authorList>
            <person name="de Bekker C."/>
            <person name="Ohm R.A."/>
            <person name="Loreto R.G."/>
            <person name="Sebastian A."/>
            <person name="Albert I."/>
            <person name="Merrow M."/>
            <person name="Brachmann A."/>
            <person name="Hughes D.P."/>
        </authorList>
    </citation>
    <scope>NUCLEOTIDE SEQUENCE [LARGE SCALE GENOMIC DNA]</scope>
    <source>
        <strain evidence="2 3">SC16a</strain>
    </source>
</reference>
<dbReference type="EMBL" id="LAZP02000599">
    <property type="protein sequence ID" value="PFH56357.1"/>
    <property type="molecule type" value="Genomic_DNA"/>
</dbReference>
<sequence>MKLFVTAIHLFAYLSLAQEQQQTPGIESRSKREVDYTTLPHLRSPRRSAFQTQCFRATCHSVNDCGRACRQCYKANGGDDLGHCY</sequence>
<dbReference type="Proteomes" id="UP000037136">
    <property type="component" value="Unassembled WGS sequence"/>
</dbReference>
<organism evidence="2 3">
    <name type="scientific">Ophiocordyceps unilateralis</name>
    <name type="common">Zombie-ant fungus</name>
    <name type="synonym">Torrubia unilateralis</name>
    <dbReference type="NCBI Taxonomy" id="268505"/>
    <lineage>
        <taxon>Eukaryota</taxon>
        <taxon>Fungi</taxon>
        <taxon>Dikarya</taxon>
        <taxon>Ascomycota</taxon>
        <taxon>Pezizomycotina</taxon>
        <taxon>Sordariomycetes</taxon>
        <taxon>Hypocreomycetidae</taxon>
        <taxon>Hypocreales</taxon>
        <taxon>Ophiocordycipitaceae</taxon>
        <taxon>Ophiocordyceps</taxon>
    </lineage>
</organism>
<evidence type="ECO:0000313" key="3">
    <source>
        <dbReference type="Proteomes" id="UP000037136"/>
    </source>
</evidence>
<keyword evidence="1" id="KW-0732">Signal</keyword>
<dbReference type="AlphaFoldDB" id="A0A2A9P5Y4"/>
<evidence type="ECO:0000313" key="2">
    <source>
        <dbReference type="EMBL" id="PFH56357.1"/>
    </source>
</evidence>
<evidence type="ECO:0000256" key="1">
    <source>
        <dbReference type="SAM" id="SignalP"/>
    </source>
</evidence>
<keyword evidence="3" id="KW-1185">Reference proteome</keyword>